<dbReference type="STRING" id="549789.NIES30_13770"/>
<dbReference type="Proteomes" id="UP000185557">
    <property type="component" value="Unassembled WGS sequence"/>
</dbReference>
<dbReference type="SUPFAM" id="SSF103088">
    <property type="entry name" value="OmpA-like"/>
    <property type="match status" value="1"/>
</dbReference>
<proteinExistence type="predicted"/>
<feature type="domain" description="OmpA-like" evidence="3">
    <location>
        <begin position="332"/>
        <end position="453"/>
    </location>
</feature>
<dbReference type="Gene3D" id="3.30.1330.60">
    <property type="entry name" value="OmpA-like domain"/>
    <property type="match status" value="1"/>
</dbReference>
<evidence type="ECO:0000256" key="2">
    <source>
        <dbReference type="SAM" id="MobiDB-lite"/>
    </source>
</evidence>
<sequence length="496" mass="53851">MFTNSRASANRNDSSQVAQHLLQALALASTAQVEGLQQTRDTQIVLGTLLQTEAQRLGKKYGADHDRVQQINASLQRNATVIKDLEVELEIVTIQPPEVDDKSALVQGRVTDQSRQGIAGLIVFLGNGERKPYRFLGAAETDLSGYFALPIAPDALAKVVEAAPDGVFLTIGTRQGNVVHQGAEALQLKAGDRPTLEVTLDRNDLGTGPVCPPTEPPVEPPVKKDWVVRGLVVEARTGAAIAGVQVNAIDNNRRFDDKLGSAITDAKGEFRITYAFQSPAGTTERGPDLYITVIDETGKQLFSSQKELRQNASRDEEFKVAIAPQTAPEPPEPPNLPLDGSVLWFETRSTKLRQDDERLNGERLLKLAIQRAQTFVRQNPTGQIALHGYASTEDGPREEALALSQKRAEVVQRALVQSNVPAAQLAVTGHGINETYAEVKLNQRVELVMAAGRPGVDRPSDRPVVERPVGDRPTVDRLVTRPIANPGSHPGNPERP</sequence>
<evidence type="ECO:0000256" key="1">
    <source>
        <dbReference type="PROSITE-ProRule" id="PRU00473"/>
    </source>
</evidence>
<name>A0A1U7J4R5_9CYAN</name>
<keyword evidence="5" id="KW-1185">Reference proteome</keyword>
<gene>
    <name evidence="4" type="ORF">NIES30_13770</name>
</gene>
<dbReference type="GO" id="GO:0016020">
    <property type="term" value="C:membrane"/>
    <property type="evidence" value="ECO:0007669"/>
    <property type="project" value="UniProtKB-UniRule"/>
</dbReference>
<dbReference type="AlphaFoldDB" id="A0A1U7J4R5"/>
<dbReference type="OrthoDB" id="9781066at2"/>
<dbReference type="EMBL" id="MRCG01000009">
    <property type="protein sequence ID" value="OKH47520.1"/>
    <property type="molecule type" value="Genomic_DNA"/>
</dbReference>
<dbReference type="InterPro" id="IPR036737">
    <property type="entry name" value="OmpA-like_sf"/>
</dbReference>
<dbReference type="Pfam" id="PF00691">
    <property type="entry name" value="OmpA"/>
    <property type="match status" value="1"/>
</dbReference>
<accession>A0A1U7J4R5</accession>
<feature type="region of interest" description="Disordered" evidence="2">
    <location>
        <begin position="452"/>
        <end position="496"/>
    </location>
</feature>
<reference evidence="4 5" key="1">
    <citation type="submission" date="2016-11" db="EMBL/GenBank/DDBJ databases">
        <title>Draft Genome Sequences of Nine Cyanobacterial Strains from Diverse Habitats.</title>
        <authorList>
            <person name="Zhu T."/>
            <person name="Hou S."/>
            <person name="Lu X."/>
            <person name="Hess W.R."/>
        </authorList>
    </citation>
    <scope>NUCLEOTIDE SEQUENCE [LARGE SCALE GENOMIC DNA]</scope>
    <source>
        <strain evidence="4 5">NIES-30</strain>
    </source>
</reference>
<evidence type="ECO:0000313" key="4">
    <source>
        <dbReference type="EMBL" id="OKH47520.1"/>
    </source>
</evidence>
<dbReference type="RefSeq" id="WP_073608996.1">
    <property type="nucleotide sequence ID" value="NZ_MRCG01000009.1"/>
</dbReference>
<comment type="caution">
    <text evidence="4">The sequence shown here is derived from an EMBL/GenBank/DDBJ whole genome shotgun (WGS) entry which is preliminary data.</text>
</comment>
<evidence type="ECO:0000313" key="5">
    <source>
        <dbReference type="Proteomes" id="UP000185557"/>
    </source>
</evidence>
<evidence type="ECO:0000259" key="3">
    <source>
        <dbReference type="PROSITE" id="PS51123"/>
    </source>
</evidence>
<dbReference type="InterPro" id="IPR006665">
    <property type="entry name" value="OmpA-like"/>
</dbReference>
<dbReference type="PROSITE" id="PS51123">
    <property type="entry name" value="OMPA_2"/>
    <property type="match status" value="1"/>
</dbReference>
<feature type="compositionally biased region" description="Basic and acidic residues" evidence="2">
    <location>
        <begin position="455"/>
        <end position="479"/>
    </location>
</feature>
<protein>
    <recommendedName>
        <fullName evidence="3">OmpA-like domain-containing protein</fullName>
    </recommendedName>
</protein>
<keyword evidence="1" id="KW-0472">Membrane</keyword>
<organism evidence="4 5">
    <name type="scientific">Phormidium tenue NIES-30</name>
    <dbReference type="NCBI Taxonomy" id="549789"/>
    <lineage>
        <taxon>Bacteria</taxon>
        <taxon>Bacillati</taxon>
        <taxon>Cyanobacteriota</taxon>
        <taxon>Cyanophyceae</taxon>
        <taxon>Oscillatoriophycideae</taxon>
        <taxon>Oscillatoriales</taxon>
        <taxon>Oscillatoriaceae</taxon>
        <taxon>Phormidium</taxon>
    </lineage>
</organism>